<sequence length="71" mass="8216">MSNGFSHSRCGLWQWRQAAEELHALSWMTVSPAYLDRRTALPFHCDVVLRLRPSASFCGQRTLQEQVHTDE</sequence>
<keyword evidence="4" id="KW-0678">Repressor</keyword>
<dbReference type="Proteomes" id="UP000467841">
    <property type="component" value="Unassembled WGS sequence"/>
</dbReference>
<name>A0A6D2HHZ7_9BRAS</name>
<dbReference type="GO" id="GO:0003713">
    <property type="term" value="F:transcription coactivator activity"/>
    <property type="evidence" value="ECO:0007669"/>
    <property type="project" value="TreeGrafter"/>
</dbReference>
<evidence type="ECO:0000256" key="6">
    <source>
        <dbReference type="ARBA" id="ARBA00023163"/>
    </source>
</evidence>
<keyword evidence="7" id="KW-0539">Nucleus</keyword>
<evidence type="ECO:0000256" key="4">
    <source>
        <dbReference type="ARBA" id="ARBA00022491"/>
    </source>
</evidence>
<evidence type="ECO:0000256" key="7">
    <source>
        <dbReference type="ARBA" id="ARBA00023242"/>
    </source>
</evidence>
<comment type="similarity">
    <text evidence="2">Belongs to the Mediator complex subunit 13 family.</text>
</comment>
<organism evidence="8 9">
    <name type="scientific">Microthlaspi erraticum</name>
    <dbReference type="NCBI Taxonomy" id="1685480"/>
    <lineage>
        <taxon>Eukaryota</taxon>
        <taxon>Viridiplantae</taxon>
        <taxon>Streptophyta</taxon>
        <taxon>Embryophyta</taxon>
        <taxon>Tracheophyta</taxon>
        <taxon>Spermatophyta</taxon>
        <taxon>Magnoliopsida</taxon>
        <taxon>eudicotyledons</taxon>
        <taxon>Gunneridae</taxon>
        <taxon>Pentapetalae</taxon>
        <taxon>rosids</taxon>
        <taxon>malvids</taxon>
        <taxon>Brassicales</taxon>
        <taxon>Brassicaceae</taxon>
        <taxon>Coluteocarpeae</taxon>
        <taxon>Microthlaspi</taxon>
    </lineage>
</organism>
<dbReference type="AlphaFoldDB" id="A0A6D2HHZ7"/>
<evidence type="ECO:0000313" key="8">
    <source>
        <dbReference type="EMBL" id="CAA7015493.1"/>
    </source>
</evidence>
<dbReference type="GO" id="GO:0045944">
    <property type="term" value="P:positive regulation of transcription by RNA polymerase II"/>
    <property type="evidence" value="ECO:0007669"/>
    <property type="project" value="TreeGrafter"/>
</dbReference>
<accession>A0A6D2HHZ7</accession>
<evidence type="ECO:0000313" key="9">
    <source>
        <dbReference type="Proteomes" id="UP000467841"/>
    </source>
</evidence>
<dbReference type="OrthoDB" id="103819at2759"/>
<reference evidence="8" key="1">
    <citation type="submission" date="2020-01" db="EMBL/GenBank/DDBJ databases">
        <authorList>
            <person name="Mishra B."/>
        </authorList>
    </citation>
    <scope>NUCLEOTIDE SEQUENCE [LARGE SCALE GENOMIC DNA]</scope>
</reference>
<comment type="subcellular location">
    <subcellularLocation>
        <location evidence="1">Nucleus</location>
    </subcellularLocation>
</comment>
<proteinExistence type="inferred from homology"/>
<keyword evidence="5" id="KW-0805">Transcription regulation</keyword>
<dbReference type="PANTHER" id="PTHR48249">
    <property type="entry name" value="MEDIATOR OF RNA POLYMERASE II TRANSCRIPTION SUBUNIT 13"/>
    <property type="match status" value="1"/>
</dbReference>
<evidence type="ECO:0000256" key="2">
    <source>
        <dbReference type="ARBA" id="ARBA00009354"/>
    </source>
</evidence>
<dbReference type="GO" id="GO:0016592">
    <property type="term" value="C:mediator complex"/>
    <property type="evidence" value="ECO:0007669"/>
    <property type="project" value="TreeGrafter"/>
</dbReference>
<gene>
    <name evidence="8" type="ORF">MERR_LOCUS2728</name>
</gene>
<dbReference type="EMBL" id="CACVBM020000177">
    <property type="protein sequence ID" value="CAA7015493.1"/>
    <property type="molecule type" value="Genomic_DNA"/>
</dbReference>
<evidence type="ECO:0000256" key="3">
    <source>
        <dbReference type="ARBA" id="ARBA00019618"/>
    </source>
</evidence>
<dbReference type="InterPro" id="IPR051139">
    <property type="entry name" value="Mediator_complx_sub13"/>
</dbReference>
<evidence type="ECO:0000256" key="1">
    <source>
        <dbReference type="ARBA" id="ARBA00004123"/>
    </source>
</evidence>
<comment type="caution">
    <text evidence="8">The sequence shown here is derived from an EMBL/GenBank/DDBJ whole genome shotgun (WGS) entry which is preliminary data.</text>
</comment>
<keyword evidence="6" id="KW-0804">Transcription</keyword>
<dbReference type="PANTHER" id="PTHR48249:SF3">
    <property type="entry name" value="MEDIATOR OF RNA POLYMERASE II TRANSCRIPTION SUBUNIT 13"/>
    <property type="match status" value="1"/>
</dbReference>
<keyword evidence="9" id="KW-1185">Reference proteome</keyword>
<protein>
    <recommendedName>
        <fullName evidence="3">Mediator of RNA polymerase II transcription subunit 13</fullName>
    </recommendedName>
</protein>
<evidence type="ECO:0000256" key="5">
    <source>
        <dbReference type="ARBA" id="ARBA00023015"/>
    </source>
</evidence>